<reference evidence="4" key="1">
    <citation type="submission" date="2022-11" db="UniProtKB">
        <authorList>
            <consortium name="WormBaseParasite"/>
        </authorList>
    </citation>
    <scope>IDENTIFICATION</scope>
</reference>
<evidence type="ECO:0000256" key="1">
    <source>
        <dbReference type="SAM" id="Coils"/>
    </source>
</evidence>
<accession>A0A914BZT8</accession>
<dbReference type="AlphaFoldDB" id="A0A914BZT8"/>
<organism evidence="3 4">
    <name type="scientific">Acrobeloides nanus</name>
    <dbReference type="NCBI Taxonomy" id="290746"/>
    <lineage>
        <taxon>Eukaryota</taxon>
        <taxon>Metazoa</taxon>
        <taxon>Ecdysozoa</taxon>
        <taxon>Nematoda</taxon>
        <taxon>Chromadorea</taxon>
        <taxon>Rhabditida</taxon>
        <taxon>Tylenchina</taxon>
        <taxon>Cephalobomorpha</taxon>
        <taxon>Cephaloboidea</taxon>
        <taxon>Cephalobidae</taxon>
        <taxon>Acrobeloides</taxon>
    </lineage>
</organism>
<keyword evidence="1" id="KW-0175">Coiled coil</keyword>
<dbReference type="WBParaSite" id="ACRNAN_Path_1388.g5430.t1">
    <property type="protein sequence ID" value="ACRNAN_Path_1388.g5430.t1"/>
    <property type="gene ID" value="ACRNAN_Path_1388.g5430"/>
</dbReference>
<protein>
    <submittedName>
        <fullName evidence="4">Uncharacterized protein</fullName>
    </submittedName>
</protein>
<feature type="compositionally biased region" description="Basic and acidic residues" evidence="2">
    <location>
        <begin position="41"/>
        <end position="53"/>
    </location>
</feature>
<evidence type="ECO:0000313" key="3">
    <source>
        <dbReference type="Proteomes" id="UP000887540"/>
    </source>
</evidence>
<name>A0A914BZT8_9BILA</name>
<sequence length="779" mass="92682">MNSQVHEIYQKYIDMRNYVSRMSKKKRNSCRNSNQVQNKPIDPHNKEKRRTFEDGTFEDGTFEDGTFEDGVNGSFEDGTFEEQGLQGEIKTLCNLLESKEKQIFESEKTLREFKNGRLKKFEEEAKNEIFQKVCALKEKIHQVQKQNAEYLSKIQDFEKTQINLTNRIQEKENKIIKLEEELKKERMDKISDIVEISKKMSELEEENSRLKKSVSFKRLMIQKLEAQLKDLKANDLERENEQLKGRNQHLNEEVKKIRVKIDKLEKSEEELKIYYDFKIQKLKTDFEKEIVEKEKIQWEFGNQILQLNAEKQEIAEKLDKELIEWQKRESQKEQIKILLLSQQQKIKIYEETINKMKKEIEEKAKIQHEALEAQNLLENQMMELQQKLDQEDGEKEKIQNEEMTIKHELENRIQELQEKLRNEYEEKVKIQIESVATKNDLENRNQVLQEKLDKECEEKVKIQNLHFTFKKSHENQVAQLKKDLTTQLDEKTKLQKLINDVEEEKKFLSELLENMKNQEIEFKNKYKKQYEVMKLNFDKGLFEKTEEIFELKKRIEEFEAKIVQLEDCPVLKLKISQLEEQISTENEEKMSLKNCLGVLNIKFENMIQEKAKLDETLQEKINEIAHLKKDAIKYAIENVYNEAKAKLGLTNQNVQPPKKKVRFMEKSVSELDKEVQAYKMSLEALASHFHEIYAENTNLKASFRNLINKISEKKCFSCRVPKSEVPQEIPSEHADRNSRKSPVSESYPILHSTIENELSEEWDIEDEDIDLGVFEAIQL</sequence>
<feature type="coiled-coil region" evidence="1">
    <location>
        <begin position="304"/>
        <end position="630"/>
    </location>
</feature>
<feature type="region of interest" description="Disordered" evidence="2">
    <location>
        <begin position="23"/>
        <end position="53"/>
    </location>
</feature>
<proteinExistence type="predicted"/>
<evidence type="ECO:0000313" key="4">
    <source>
        <dbReference type="WBParaSite" id="ACRNAN_Path_1388.g5430.t1"/>
    </source>
</evidence>
<evidence type="ECO:0000256" key="2">
    <source>
        <dbReference type="SAM" id="MobiDB-lite"/>
    </source>
</evidence>
<dbReference type="Proteomes" id="UP000887540">
    <property type="component" value="Unplaced"/>
</dbReference>
<feature type="region of interest" description="Disordered" evidence="2">
    <location>
        <begin position="726"/>
        <end position="746"/>
    </location>
</feature>
<feature type="coiled-coil region" evidence="1">
    <location>
        <begin position="140"/>
        <end position="270"/>
    </location>
</feature>
<keyword evidence="3" id="KW-1185">Reference proteome</keyword>